<evidence type="ECO:0000313" key="9">
    <source>
        <dbReference type="EMBL" id="VFK21848.1"/>
    </source>
</evidence>
<dbReference type="Pfam" id="PF01862">
    <property type="entry name" value="PvlArgDC"/>
    <property type="match status" value="1"/>
</dbReference>
<evidence type="ECO:0000256" key="3">
    <source>
        <dbReference type="ARBA" id="ARBA00012426"/>
    </source>
</evidence>
<dbReference type="Gene3D" id="3.50.20.10">
    <property type="entry name" value="Pyruvoyl-Dependent Histidine Decarboxylase, subunit B"/>
    <property type="match status" value="1"/>
</dbReference>
<comment type="cofactor">
    <cofactor evidence="1">
        <name>pyruvate</name>
        <dbReference type="ChEBI" id="CHEBI:15361"/>
    </cofactor>
</comment>
<evidence type="ECO:0000256" key="4">
    <source>
        <dbReference type="ARBA" id="ARBA00014727"/>
    </source>
</evidence>
<evidence type="ECO:0000256" key="8">
    <source>
        <dbReference type="ARBA" id="ARBA00049309"/>
    </source>
</evidence>
<name>A0A450WXU4_9GAMM</name>
<dbReference type="GO" id="GO:0006527">
    <property type="term" value="P:L-arginine catabolic process"/>
    <property type="evidence" value="ECO:0007669"/>
    <property type="project" value="InterPro"/>
</dbReference>
<dbReference type="InterPro" id="IPR002724">
    <property type="entry name" value="Pyruvoyl-dep_arg_deCO2ase"/>
</dbReference>
<proteinExistence type="inferred from homology"/>
<protein>
    <recommendedName>
        <fullName evidence="4">Pyruvoyl-dependent arginine decarboxylase AaxB</fullName>
        <ecNumber evidence="3">4.1.1.19</ecNumber>
    </recommendedName>
</protein>
<comment type="catalytic activity">
    <reaction evidence="8">
        <text>L-arginine + H(+) = agmatine + CO2</text>
        <dbReference type="Rhea" id="RHEA:17641"/>
        <dbReference type="ChEBI" id="CHEBI:15378"/>
        <dbReference type="ChEBI" id="CHEBI:16526"/>
        <dbReference type="ChEBI" id="CHEBI:32682"/>
        <dbReference type="ChEBI" id="CHEBI:58145"/>
        <dbReference type="EC" id="4.1.1.19"/>
    </reaction>
</comment>
<reference evidence="9" key="1">
    <citation type="submission" date="2019-02" db="EMBL/GenBank/DDBJ databases">
        <authorList>
            <person name="Gruber-Vodicka R. H."/>
            <person name="Seah K. B. B."/>
        </authorList>
    </citation>
    <scope>NUCLEOTIDE SEQUENCE</scope>
    <source>
        <strain evidence="9">BECK_S313</strain>
    </source>
</reference>
<dbReference type="EC" id="4.1.1.19" evidence="3"/>
<organism evidence="9">
    <name type="scientific">Candidatus Kentrum sp. LPFa</name>
    <dbReference type="NCBI Taxonomy" id="2126335"/>
    <lineage>
        <taxon>Bacteria</taxon>
        <taxon>Pseudomonadati</taxon>
        <taxon>Pseudomonadota</taxon>
        <taxon>Gammaproteobacteria</taxon>
        <taxon>Candidatus Kentrum</taxon>
    </lineage>
</organism>
<gene>
    <name evidence="9" type="ORF">BECKLPF1236B_GA0070989_12794</name>
</gene>
<keyword evidence="6" id="KW-0456">Lyase</keyword>
<keyword evidence="5" id="KW-0210">Decarboxylase</keyword>
<evidence type="ECO:0000256" key="7">
    <source>
        <dbReference type="ARBA" id="ARBA00023317"/>
    </source>
</evidence>
<dbReference type="InterPro" id="IPR016105">
    <property type="entry name" value="Pyr-dep_his/arg-deCO2ase_sand"/>
</dbReference>
<dbReference type="InterPro" id="IPR016104">
    <property type="entry name" value="Pyr-dep_his/arg-deCO2ase"/>
</dbReference>
<evidence type="ECO:0000256" key="1">
    <source>
        <dbReference type="ARBA" id="ARBA00001928"/>
    </source>
</evidence>
<dbReference type="SUPFAM" id="SSF56271">
    <property type="entry name" value="Pyruvoyl-dependent histidine and arginine decarboxylases"/>
    <property type="match status" value="1"/>
</dbReference>
<keyword evidence="7" id="KW-0670">Pyruvate</keyword>
<accession>A0A450WXU4</accession>
<dbReference type="AlphaFoldDB" id="A0A450WXU4"/>
<dbReference type="GO" id="GO:0008792">
    <property type="term" value="F:arginine decarboxylase activity"/>
    <property type="evidence" value="ECO:0007669"/>
    <property type="project" value="UniProtKB-EC"/>
</dbReference>
<dbReference type="EMBL" id="CAADFK010000279">
    <property type="protein sequence ID" value="VFK21848.1"/>
    <property type="molecule type" value="Genomic_DNA"/>
</dbReference>
<evidence type="ECO:0000256" key="5">
    <source>
        <dbReference type="ARBA" id="ARBA00022793"/>
    </source>
</evidence>
<evidence type="ECO:0000256" key="2">
    <source>
        <dbReference type="ARBA" id="ARBA00008611"/>
    </source>
</evidence>
<comment type="similarity">
    <text evidence="2">Belongs to the pyruvoyl-dependent arginine decarboxylase family.</text>
</comment>
<sequence length="93" mass="10699">MDSKQYGYISEHHRFYETQEEASKYAEDLAASMLASAYGIELDTNTRKIKDQHEHLYFVDGKTYFKSRNITQTAKGHKDGLWTTVVAAAVMLF</sequence>
<evidence type="ECO:0000256" key="6">
    <source>
        <dbReference type="ARBA" id="ARBA00023239"/>
    </source>
</evidence>